<comment type="similarity">
    <text evidence="1">Belongs to the ROK (NagC/XylR) family.</text>
</comment>
<dbReference type="PANTHER" id="PTHR18964:SF173">
    <property type="entry name" value="GLUCOKINASE"/>
    <property type="match status" value="1"/>
</dbReference>
<accession>A0ABT4THD1</accession>
<feature type="domain" description="HTH marR-type" evidence="2">
    <location>
        <begin position="16"/>
        <end position="59"/>
    </location>
</feature>
<gene>
    <name evidence="3" type="ORF">O4U47_06290</name>
</gene>
<dbReference type="PROSITE" id="PS01125">
    <property type="entry name" value="ROK"/>
    <property type="match status" value="1"/>
</dbReference>
<comment type="caution">
    <text evidence="3">The sequence shown here is derived from an EMBL/GenBank/DDBJ whole genome shotgun (WGS) entry which is preliminary data.</text>
</comment>
<dbReference type="Pfam" id="PF00480">
    <property type="entry name" value="ROK"/>
    <property type="match status" value="1"/>
</dbReference>
<organism evidence="3 4">
    <name type="scientific">Nocardiopsis suaedae</name>
    <dbReference type="NCBI Taxonomy" id="3018444"/>
    <lineage>
        <taxon>Bacteria</taxon>
        <taxon>Bacillati</taxon>
        <taxon>Actinomycetota</taxon>
        <taxon>Actinomycetes</taxon>
        <taxon>Streptosporangiales</taxon>
        <taxon>Nocardiopsidaceae</taxon>
        <taxon>Nocardiopsis</taxon>
    </lineage>
</organism>
<evidence type="ECO:0000313" key="3">
    <source>
        <dbReference type="EMBL" id="MDA2804114.1"/>
    </source>
</evidence>
<dbReference type="Proteomes" id="UP001165685">
    <property type="component" value="Unassembled WGS sequence"/>
</dbReference>
<proteinExistence type="inferred from homology"/>
<dbReference type="PANTHER" id="PTHR18964">
    <property type="entry name" value="ROK (REPRESSOR, ORF, KINASE) FAMILY"/>
    <property type="match status" value="1"/>
</dbReference>
<evidence type="ECO:0000313" key="4">
    <source>
        <dbReference type="Proteomes" id="UP001165685"/>
    </source>
</evidence>
<dbReference type="Gene3D" id="1.10.10.10">
    <property type="entry name" value="Winged helix-like DNA-binding domain superfamily/Winged helix DNA-binding domain"/>
    <property type="match status" value="1"/>
</dbReference>
<protein>
    <submittedName>
        <fullName evidence="3">ROK family transcriptional regulator</fullName>
    </submittedName>
</protein>
<evidence type="ECO:0000256" key="1">
    <source>
        <dbReference type="ARBA" id="ARBA00006479"/>
    </source>
</evidence>
<dbReference type="InterPro" id="IPR049874">
    <property type="entry name" value="ROK_cs"/>
</dbReference>
<reference evidence="3" key="1">
    <citation type="submission" date="2023-01" db="EMBL/GenBank/DDBJ databases">
        <title>Draft genome sequence of Nocardiopsis sp. LSu2-4 isolated from halophytes.</title>
        <authorList>
            <person name="Duangmal K."/>
            <person name="Chantavorakit T."/>
        </authorList>
    </citation>
    <scope>NUCLEOTIDE SEQUENCE</scope>
    <source>
        <strain evidence="3">LSu2-4</strain>
    </source>
</reference>
<evidence type="ECO:0000259" key="2">
    <source>
        <dbReference type="Pfam" id="PF12802"/>
    </source>
</evidence>
<dbReference type="InterPro" id="IPR000835">
    <property type="entry name" value="HTH_MarR-typ"/>
</dbReference>
<keyword evidence="4" id="KW-1185">Reference proteome</keyword>
<dbReference type="InterPro" id="IPR043129">
    <property type="entry name" value="ATPase_NBD"/>
</dbReference>
<dbReference type="SUPFAM" id="SSF53067">
    <property type="entry name" value="Actin-like ATPase domain"/>
    <property type="match status" value="1"/>
</dbReference>
<name>A0ABT4THD1_9ACTN</name>
<dbReference type="SUPFAM" id="SSF46785">
    <property type="entry name" value="Winged helix' DNA-binding domain"/>
    <property type="match status" value="1"/>
</dbReference>
<dbReference type="Pfam" id="PF12802">
    <property type="entry name" value="MarR_2"/>
    <property type="match status" value="1"/>
</dbReference>
<dbReference type="InterPro" id="IPR036390">
    <property type="entry name" value="WH_DNA-bd_sf"/>
</dbReference>
<dbReference type="RefSeq" id="WP_270676639.1">
    <property type="nucleotide sequence ID" value="NZ_JAQFWP010000008.1"/>
</dbReference>
<dbReference type="Gene3D" id="3.30.420.40">
    <property type="match status" value="2"/>
</dbReference>
<sequence>MPRRHGPSATAVSAGHVLRLIRTGEAATRAEIARVTRLSRPSVASRVAELMDLGLVTEGDHGPSSGGRPPGRLAFDAGGGVVLSAALGISRSQAAVCDLAGRVLARTEGSPEVAQGPDTALPWLLGTWERLLAECGRAPHEARGVGIGLPGTVRFALGRAEEPPVLPGWGGVDIAPLVAERFPVPVLLDNDVNVMALGSHTADYPDADDLVFVKVSTGVGAGIISGGALVRGTLGAAGEIGHIPVPDGGGTACRCGNTDCLEAVAGGPALLARFSGAGREAAGVQGLAAMASDGDADAVALVREAGRRVGEVLAGAVNLLNPEVIVLGGHLGTAFDPLAAGVRETVFRRATALASRQLRIVPNRSGGEAGLRGGAAMVLDHVLAPEAVNAAIAERSGEPEPEKAAGRS</sequence>
<dbReference type="EMBL" id="JAQFWP010000008">
    <property type="protein sequence ID" value="MDA2804114.1"/>
    <property type="molecule type" value="Genomic_DNA"/>
</dbReference>
<dbReference type="InterPro" id="IPR000600">
    <property type="entry name" value="ROK"/>
</dbReference>
<dbReference type="InterPro" id="IPR036388">
    <property type="entry name" value="WH-like_DNA-bd_sf"/>
</dbReference>